<gene>
    <name evidence="1" type="ORF">IEO70_19675</name>
</gene>
<proteinExistence type="predicted"/>
<sequence length="63" mass="7351">MMNQDRLLRDFQEELAETNTVTFPIVVDSFTNYWNYEFGSLHNLPADIDRIIANQATQLGLME</sequence>
<reference evidence="1" key="1">
    <citation type="submission" date="2020-09" db="EMBL/GenBank/DDBJ databases">
        <title>Bacillus faecalis sp. nov., a moderately halophilic bacterium isolated from cow faeces.</title>
        <authorList>
            <person name="Jiang L."/>
            <person name="Lee J."/>
        </authorList>
    </citation>
    <scope>NUCLEOTIDE SEQUENCE</scope>
    <source>
        <strain evidence="1">AGMB 02131</strain>
    </source>
</reference>
<dbReference type="AlphaFoldDB" id="A0A927CZG8"/>
<organism evidence="1 2">
    <name type="scientific">Peribacillus faecalis</name>
    <dbReference type="NCBI Taxonomy" id="2772559"/>
    <lineage>
        <taxon>Bacteria</taxon>
        <taxon>Bacillati</taxon>
        <taxon>Bacillota</taxon>
        <taxon>Bacilli</taxon>
        <taxon>Bacillales</taxon>
        <taxon>Bacillaceae</taxon>
        <taxon>Peribacillus</taxon>
    </lineage>
</organism>
<name>A0A927CZG8_9BACI</name>
<comment type="caution">
    <text evidence="1">The sequence shown here is derived from an EMBL/GenBank/DDBJ whole genome shotgun (WGS) entry which is preliminary data.</text>
</comment>
<dbReference type="Proteomes" id="UP000602076">
    <property type="component" value="Unassembled WGS sequence"/>
</dbReference>
<keyword evidence="2" id="KW-1185">Reference proteome</keyword>
<accession>A0A927CZG8</accession>
<evidence type="ECO:0000313" key="2">
    <source>
        <dbReference type="Proteomes" id="UP000602076"/>
    </source>
</evidence>
<protein>
    <submittedName>
        <fullName evidence="1">Uncharacterized protein</fullName>
    </submittedName>
</protein>
<dbReference type="EMBL" id="JACXSI010000070">
    <property type="protein sequence ID" value="MBD3110551.1"/>
    <property type="molecule type" value="Genomic_DNA"/>
</dbReference>
<evidence type="ECO:0000313" key="1">
    <source>
        <dbReference type="EMBL" id="MBD3110551.1"/>
    </source>
</evidence>